<dbReference type="Proteomes" id="UP000250006">
    <property type="component" value="Unassembled WGS sequence"/>
</dbReference>
<evidence type="ECO:0000256" key="1">
    <source>
        <dbReference type="ARBA" id="ARBA00004196"/>
    </source>
</evidence>
<dbReference type="PRINTS" id="PR00690">
    <property type="entry name" value="ADHESNFAMILY"/>
</dbReference>
<dbReference type="Gene3D" id="3.40.50.1980">
    <property type="entry name" value="Nitrogenase molybdenum iron protein domain"/>
    <property type="match status" value="2"/>
</dbReference>
<comment type="caution">
    <text evidence="7">The sequence shown here is derived from an EMBL/GenBank/DDBJ whole genome shotgun (WGS) entry which is preliminary data.</text>
</comment>
<keyword evidence="8" id="KW-1185">Reference proteome</keyword>
<evidence type="ECO:0000256" key="5">
    <source>
        <dbReference type="RuleBase" id="RU003512"/>
    </source>
</evidence>
<dbReference type="SUPFAM" id="SSF53807">
    <property type="entry name" value="Helical backbone' metal receptor"/>
    <property type="match status" value="1"/>
</dbReference>
<dbReference type="Pfam" id="PF01297">
    <property type="entry name" value="ZnuA"/>
    <property type="match status" value="1"/>
</dbReference>
<evidence type="ECO:0000256" key="2">
    <source>
        <dbReference type="ARBA" id="ARBA00022448"/>
    </source>
</evidence>
<name>A0ABY1VQB9_9ACTO</name>
<dbReference type="InterPro" id="IPR006127">
    <property type="entry name" value="ZnuA-like"/>
</dbReference>
<dbReference type="PANTHER" id="PTHR42953:SF1">
    <property type="entry name" value="METAL-BINDING PROTEIN HI_0362-RELATED"/>
    <property type="match status" value="1"/>
</dbReference>
<accession>A0ABY1VQB9</accession>
<feature type="signal peptide" evidence="6">
    <location>
        <begin position="1"/>
        <end position="21"/>
    </location>
</feature>
<evidence type="ECO:0000256" key="6">
    <source>
        <dbReference type="SAM" id="SignalP"/>
    </source>
</evidence>
<gene>
    <name evidence="7" type="primary">troA_3</name>
    <name evidence="7" type="ORF">NCTC11535_02028</name>
</gene>
<evidence type="ECO:0000313" key="8">
    <source>
        <dbReference type="Proteomes" id="UP000250006"/>
    </source>
</evidence>
<reference evidence="7 8" key="1">
    <citation type="submission" date="2018-06" db="EMBL/GenBank/DDBJ databases">
        <authorList>
            <consortium name="Pathogen Informatics"/>
            <person name="Doyle S."/>
        </authorList>
    </citation>
    <scope>NUCLEOTIDE SEQUENCE [LARGE SCALE GENOMIC DNA]</scope>
    <source>
        <strain evidence="7 8">NCTC11535</strain>
    </source>
</reference>
<dbReference type="PANTHER" id="PTHR42953">
    <property type="entry name" value="HIGH-AFFINITY ZINC UPTAKE SYSTEM PROTEIN ZNUA-RELATED"/>
    <property type="match status" value="1"/>
</dbReference>
<keyword evidence="4 6" id="KW-0732">Signal</keyword>
<dbReference type="InterPro" id="IPR050492">
    <property type="entry name" value="Bact_metal-bind_prot9"/>
</dbReference>
<dbReference type="RefSeq" id="WP_111837202.1">
    <property type="nucleotide sequence ID" value="NZ_UAPQ01000010.1"/>
</dbReference>
<comment type="subcellular location">
    <subcellularLocation>
        <location evidence="1">Cell envelope</location>
    </subcellularLocation>
</comment>
<dbReference type="PROSITE" id="PS51257">
    <property type="entry name" value="PROKAR_LIPOPROTEIN"/>
    <property type="match status" value="1"/>
</dbReference>
<organism evidence="7 8">
    <name type="scientific">Actinomyces bovis</name>
    <dbReference type="NCBI Taxonomy" id="1658"/>
    <lineage>
        <taxon>Bacteria</taxon>
        <taxon>Bacillati</taxon>
        <taxon>Actinomycetota</taxon>
        <taxon>Actinomycetes</taxon>
        <taxon>Actinomycetales</taxon>
        <taxon>Actinomycetaceae</taxon>
        <taxon>Actinomyces</taxon>
    </lineage>
</organism>
<protein>
    <submittedName>
        <fullName evidence="7">Tromp-1</fullName>
    </submittedName>
</protein>
<keyword evidence="3" id="KW-0479">Metal-binding</keyword>
<evidence type="ECO:0000256" key="4">
    <source>
        <dbReference type="ARBA" id="ARBA00022729"/>
    </source>
</evidence>
<proteinExistence type="inferred from homology"/>
<dbReference type="InterPro" id="IPR006128">
    <property type="entry name" value="Lipoprotein_PsaA-like"/>
</dbReference>
<keyword evidence="2 5" id="KW-0813">Transport</keyword>
<evidence type="ECO:0000256" key="3">
    <source>
        <dbReference type="ARBA" id="ARBA00022723"/>
    </source>
</evidence>
<dbReference type="EMBL" id="UAPQ01000010">
    <property type="protein sequence ID" value="SPT54314.1"/>
    <property type="molecule type" value="Genomic_DNA"/>
</dbReference>
<evidence type="ECO:0000313" key="7">
    <source>
        <dbReference type="EMBL" id="SPT54314.1"/>
    </source>
</evidence>
<feature type="chain" id="PRO_5045699486" evidence="6">
    <location>
        <begin position="22"/>
        <end position="323"/>
    </location>
</feature>
<dbReference type="InterPro" id="IPR006129">
    <property type="entry name" value="AdhesinB"/>
</dbReference>
<sequence length="323" mass="34480">MLISRRFALLTGAAALTATLAACSTGKKQAAKSTAASGAAKKSGKLSVVATTGYLGDAAKNIAPDADITVLVGPGGDPHTQELTTKDTEKLGSADVVLWTSHDMEHKMMDQLDKLGAKQVAAAESIPKADLLPWEEDGKVEGHDPHVWNSPDNWKHVVTACAKKLAEIDPDNASTYTANAEAYNKKIDDVKTTAKTKLEAIPKESRILITGHDAFNYLGKTYDIEIHATDFVSSESEVSAADIDKLAALIAEKKVPVIFQDNLKNPEAINHLKDAVKAKGWEVEVSDKPLYADSLGEAAPVDTYLGVFEYNAKTIAEALTPKA</sequence>
<dbReference type="PRINTS" id="PR00691">
    <property type="entry name" value="ADHESINB"/>
</dbReference>
<comment type="similarity">
    <text evidence="5">Belongs to the bacterial solute-binding protein 9 family.</text>
</comment>